<keyword evidence="1" id="KW-0472">Membrane</keyword>
<protein>
    <submittedName>
        <fullName evidence="2">Uncharacterized protein</fullName>
    </submittedName>
</protein>
<sequence length="106" mass="12455">MGQQLLLHLWTYQFNNINGILFTLWTKGRNNRKRVLFGVAVVSTAIWGGGMANQLRYTNDKWDRLIDFKDSSRYAGPFMLYFSYRLLDAMFQSLIYWIICALTNDS</sequence>
<gene>
    <name evidence="2" type="ORF">GUJ93_ZPchr0001g31477</name>
</gene>
<dbReference type="OrthoDB" id="196103at2759"/>
<name>A0A8J5V9X2_ZIZPA</name>
<proteinExistence type="predicted"/>
<keyword evidence="1" id="KW-1133">Transmembrane helix</keyword>
<dbReference type="AlphaFoldDB" id="A0A8J5V9X2"/>
<evidence type="ECO:0000313" key="3">
    <source>
        <dbReference type="Proteomes" id="UP000729402"/>
    </source>
</evidence>
<dbReference type="EMBL" id="JAAALK010000288">
    <property type="protein sequence ID" value="KAG8052096.1"/>
    <property type="molecule type" value="Genomic_DNA"/>
</dbReference>
<organism evidence="2 3">
    <name type="scientific">Zizania palustris</name>
    <name type="common">Northern wild rice</name>
    <dbReference type="NCBI Taxonomy" id="103762"/>
    <lineage>
        <taxon>Eukaryota</taxon>
        <taxon>Viridiplantae</taxon>
        <taxon>Streptophyta</taxon>
        <taxon>Embryophyta</taxon>
        <taxon>Tracheophyta</taxon>
        <taxon>Spermatophyta</taxon>
        <taxon>Magnoliopsida</taxon>
        <taxon>Liliopsida</taxon>
        <taxon>Poales</taxon>
        <taxon>Poaceae</taxon>
        <taxon>BOP clade</taxon>
        <taxon>Oryzoideae</taxon>
        <taxon>Oryzeae</taxon>
        <taxon>Zizaniinae</taxon>
        <taxon>Zizania</taxon>
    </lineage>
</organism>
<evidence type="ECO:0000256" key="1">
    <source>
        <dbReference type="SAM" id="Phobius"/>
    </source>
</evidence>
<keyword evidence="3" id="KW-1185">Reference proteome</keyword>
<comment type="caution">
    <text evidence="2">The sequence shown here is derived from an EMBL/GenBank/DDBJ whole genome shotgun (WGS) entry which is preliminary data.</text>
</comment>
<feature type="transmembrane region" description="Helical" evidence="1">
    <location>
        <begin position="78"/>
        <end position="99"/>
    </location>
</feature>
<evidence type="ECO:0000313" key="2">
    <source>
        <dbReference type="EMBL" id="KAG8052096.1"/>
    </source>
</evidence>
<reference evidence="2" key="1">
    <citation type="journal article" date="2021" name="bioRxiv">
        <title>Whole Genome Assembly and Annotation of Northern Wild Rice, Zizania palustris L., Supports a Whole Genome Duplication in the Zizania Genus.</title>
        <authorList>
            <person name="Haas M."/>
            <person name="Kono T."/>
            <person name="Macchietto M."/>
            <person name="Millas R."/>
            <person name="McGilp L."/>
            <person name="Shao M."/>
            <person name="Duquette J."/>
            <person name="Hirsch C.N."/>
            <person name="Kimball J."/>
        </authorList>
    </citation>
    <scope>NUCLEOTIDE SEQUENCE</scope>
    <source>
        <tissue evidence="2">Fresh leaf tissue</tissue>
    </source>
</reference>
<keyword evidence="1" id="KW-0812">Transmembrane</keyword>
<reference evidence="2" key="2">
    <citation type="submission" date="2021-02" db="EMBL/GenBank/DDBJ databases">
        <authorList>
            <person name="Kimball J.A."/>
            <person name="Haas M.W."/>
            <person name="Macchietto M."/>
            <person name="Kono T."/>
            <person name="Duquette J."/>
            <person name="Shao M."/>
        </authorList>
    </citation>
    <scope>NUCLEOTIDE SEQUENCE</scope>
    <source>
        <tissue evidence="2">Fresh leaf tissue</tissue>
    </source>
</reference>
<dbReference type="Proteomes" id="UP000729402">
    <property type="component" value="Unassembled WGS sequence"/>
</dbReference>
<feature type="transmembrane region" description="Helical" evidence="1">
    <location>
        <begin position="35"/>
        <end position="57"/>
    </location>
</feature>
<accession>A0A8J5V9X2</accession>